<evidence type="ECO:0000313" key="3">
    <source>
        <dbReference type="Proteomes" id="UP000537989"/>
    </source>
</evidence>
<evidence type="ECO:0000256" key="1">
    <source>
        <dbReference type="SAM" id="MobiDB-lite"/>
    </source>
</evidence>
<reference evidence="2 3" key="1">
    <citation type="submission" date="2020-02" db="EMBL/GenBank/DDBJ databases">
        <title>Identification and distribution of gene clusters putatively required for synthesis of sphingolipid metabolism inhibitors in phylogenetically diverse species of the filamentous fungus Fusarium.</title>
        <authorList>
            <person name="Kim H.-S."/>
            <person name="Busman M."/>
            <person name="Brown D.W."/>
            <person name="Divon H."/>
            <person name="Uhlig S."/>
            <person name="Proctor R.H."/>
        </authorList>
    </citation>
    <scope>NUCLEOTIDE SEQUENCE [LARGE SCALE GENOMIC DNA]</scope>
    <source>
        <strain evidence="2 3">NRRL 2903</strain>
    </source>
</reference>
<evidence type="ECO:0000313" key="2">
    <source>
        <dbReference type="EMBL" id="KAF5248315.1"/>
    </source>
</evidence>
<organism evidence="2 3">
    <name type="scientific">Fusarium austroamericanum</name>
    <dbReference type="NCBI Taxonomy" id="282268"/>
    <lineage>
        <taxon>Eukaryota</taxon>
        <taxon>Fungi</taxon>
        <taxon>Dikarya</taxon>
        <taxon>Ascomycota</taxon>
        <taxon>Pezizomycotina</taxon>
        <taxon>Sordariomycetes</taxon>
        <taxon>Hypocreomycetidae</taxon>
        <taxon>Hypocreales</taxon>
        <taxon>Nectriaceae</taxon>
        <taxon>Fusarium</taxon>
    </lineage>
</organism>
<comment type="caution">
    <text evidence="2">The sequence shown here is derived from an EMBL/GenBank/DDBJ whole genome shotgun (WGS) entry which is preliminary data.</text>
</comment>
<dbReference type="AlphaFoldDB" id="A0AAN6HKR4"/>
<feature type="compositionally biased region" description="Polar residues" evidence="1">
    <location>
        <begin position="112"/>
        <end position="122"/>
    </location>
</feature>
<name>A0AAN6HKR4_FUSAU</name>
<accession>A0AAN6HKR4</accession>
<protein>
    <submittedName>
        <fullName evidence="2">Uncharacterized protein</fullName>
    </submittedName>
</protein>
<dbReference type="Proteomes" id="UP000537989">
    <property type="component" value="Unassembled WGS sequence"/>
</dbReference>
<sequence>MGPPMVPPSINEINSNSMELNHLQRLQSQQDAKISEIGSMLGPLSPSGHVPGLSDDAAAYFDPQSTDFDQFFDIGDLSGGHDFADGSDFDFAIDTDPNHQNQASLHPGHVMSHTSLTNTPSPAGTEEISRDDLRLENNPSDRGTKRQRIA</sequence>
<dbReference type="EMBL" id="JAAMOD010000008">
    <property type="protein sequence ID" value="KAF5248315.1"/>
    <property type="molecule type" value="Genomic_DNA"/>
</dbReference>
<proteinExistence type="predicted"/>
<keyword evidence="3" id="KW-1185">Reference proteome</keyword>
<gene>
    <name evidence="2" type="ORF">FAUST_366</name>
</gene>
<feature type="region of interest" description="Disordered" evidence="1">
    <location>
        <begin position="91"/>
        <end position="150"/>
    </location>
</feature>